<evidence type="ECO:0000256" key="1">
    <source>
        <dbReference type="SAM" id="Phobius"/>
    </source>
</evidence>
<dbReference type="EMBL" id="LQQC01000001">
    <property type="protein sequence ID" value="KXZ59806.1"/>
    <property type="molecule type" value="Genomic_DNA"/>
</dbReference>
<protein>
    <submittedName>
        <fullName evidence="2">Uncharacterized protein</fullName>
    </submittedName>
</protein>
<feature type="transmembrane region" description="Helical" evidence="1">
    <location>
        <begin position="12"/>
        <end position="34"/>
    </location>
</feature>
<feature type="transmembrane region" description="Helical" evidence="1">
    <location>
        <begin position="40"/>
        <end position="64"/>
    </location>
</feature>
<evidence type="ECO:0000313" key="2">
    <source>
        <dbReference type="EMBL" id="KXZ59806.1"/>
    </source>
</evidence>
<name>A0A150HCH3_9MICO</name>
<keyword evidence="1" id="KW-0472">Membrane</keyword>
<dbReference type="PATRIC" id="fig|479117.4.peg.21"/>
<keyword evidence="3" id="KW-1185">Reference proteome</keyword>
<dbReference type="AlphaFoldDB" id="A0A150HCH3"/>
<sequence length="75" mass="7987">MPGSRTGTRKILRWVSIAALTAVVLALLLFTVAGSSQSGVFFFALICAAAAGVLTIWAVIGWVFEFLDRKRASGQ</sequence>
<reference evidence="2 3" key="1">
    <citation type="submission" date="2016-01" db="EMBL/GenBank/DDBJ databases">
        <title>Use of Whole Genome Sequencing to ascertain that Brevibacterium massiliense (Roux, Raoult 2009) is a later heterotypic synonym of Brevibacterium ravenspurgense (Mages 2008).</title>
        <authorList>
            <person name="Bernier A.-M."/>
            <person name="Burdz T."/>
            <person name="Huynh C."/>
            <person name="Pachecho A.L."/>
            <person name="Wiebe D."/>
            <person name="Bonner C."/>
            <person name="Bernard K."/>
        </authorList>
    </citation>
    <scope>NUCLEOTIDE SEQUENCE [LARGE SCALE GENOMIC DNA]</scope>
    <source>
        <strain evidence="2 3">CCUG56047</strain>
    </source>
</reference>
<accession>A0A150HCH3</accession>
<gene>
    <name evidence="2" type="ORF">Bravens_00021</name>
</gene>
<organism evidence="2 3">
    <name type="scientific">Brevibacterium ravenspurgense</name>
    <dbReference type="NCBI Taxonomy" id="479117"/>
    <lineage>
        <taxon>Bacteria</taxon>
        <taxon>Bacillati</taxon>
        <taxon>Actinomycetota</taxon>
        <taxon>Actinomycetes</taxon>
        <taxon>Micrococcales</taxon>
        <taxon>Brevibacteriaceae</taxon>
        <taxon>Brevibacterium</taxon>
    </lineage>
</organism>
<comment type="caution">
    <text evidence="2">The sequence shown here is derived from an EMBL/GenBank/DDBJ whole genome shotgun (WGS) entry which is preliminary data.</text>
</comment>
<proteinExistence type="predicted"/>
<evidence type="ECO:0000313" key="3">
    <source>
        <dbReference type="Proteomes" id="UP000243589"/>
    </source>
</evidence>
<keyword evidence="1" id="KW-1133">Transmembrane helix</keyword>
<dbReference type="Proteomes" id="UP000243589">
    <property type="component" value="Unassembled WGS sequence"/>
</dbReference>
<keyword evidence="1" id="KW-0812">Transmembrane</keyword>